<feature type="compositionally biased region" description="Polar residues" evidence="1">
    <location>
        <begin position="118"/>
        <end position="137"/>
    </location>
</feature>
<name>A0A165FBQ7_9BASI</name>
<feature type="region of interest" description="Disordered" evidence="1">
    <location>
        <begin position="105"/>
        <end position="167"/>
    </location>
</feature>
<gene>
    <name evidence="2" type="ORF">CALCODRAFT_314359</name>
</gene>
<evidence type="ECO:0000313" key="3">
    <source>
        <dbReference type="Proteomes" id="UP000076842"/>
    </source>
</evidence>
<proteinExistence type="predicted"/>
<feature type="region of interest" description="Disordered" evidence="1">
    <location>
        <begin position="266"/>
        <end position="292"/>
    </location>
</feature>
<evidence type="ECO:0000256" key="1">
    <source>
        <dbReference type="SAM" id="MobiDB-lite"/>
    </source>
</evidence>
<accession>A0A165FBQ7</accession>
<evidence type="ECO:0000313" key="2">
    <source>
        <dbReference type="EMBL" id="KZT56517.1"/>
    </source>
</evidence>
<keyword evidence="3" id="KW-1185">Reference proteome</keyword>
<dbReference type="InParanoid" id="A0A165FBQ7"/>
<reference evidence="2 3" key="1">
    <citation type="journal article" date="2016" name="Mol. Biol. Evol.">
        <title>Comparative Genomics of Early-Diverging Mushroom-Forming Fungi Provides Insights into the Origins of Lignocellulose Decay Capabilities.</title>
        <authorList>
            <person name="Nagy L.G."/>
            <person name="Riley R."/>
            <person name="Tritt A."/>
            <person name="Adam C."/>
            <person name="Daum C."/>
            <person name="Floudas D."/>
            <person name="Sun H."/>
            <person name="Yadav J.S."/>
            <person name="Pangilinan J."/>
            <person name="Larsson K.H."/>
            <person name="Matsuura K."/>
            <person name="Barry K."/>
            <person name="Labutti K."/>
            <person name="Kuo R."/>
            <person name="Ohm R.A."/>
            <person name="Bhattacharya S.S."/>
            <person name="Shirouzu T."/>
            <person name="Yoshinaga Y."/>
            <person name="Martin F.M."/>
            <person name="Grigoriev I.V."/>
            <person name="Hibbett D.S."/>
        </authorList>
    </citation>
    <scope>NUCLEOTIDE SEQUENCE [LARGE SCALE GENOMIC DNA]</scope>
    <source>
        <strain evidence="2 3">HHB12733</strain>
    </source>
</reference>
<protein>
    <submittedName>
        <fullName evidence="2">Uncharacterized protein</fullName>
    </submittedName>
</protein>
<dbReference type="EMBL" id="KV423976">
    <property type="protein sequence ID" value="KZT56517.1"/>
    <property type="molecule type" value="Genomic_DNA"/>
</dbReference>
<dbReference type="AlphaFoldDB" id="A0A165FBQ7"/>
<organism evidence="2 3">
    <name type="scientific">Calocera cornea HHB12733</name>
    <dbReference type="NCBI Taxonomy" id="1353952"/>
    <lineage>
        <taxon>Eukaryota</taxon>
        <taxon>Fungi</taxon>
        <taxon>Dikarya</taxon>
        <taxon>Basidiomycota</taxon>
        <taxon>Agaricomycotina</taxon>
        <taxon>Dacrymycetes</taxon>
        <taxon>Dacrymycetales</taxon>
        <taxon>Dacrymycetaceae</taxon>
        <taxon>Calocera</taxon>
    </lineage>
</organism>
<feature type="compositionally biased region" description="Low complexity" evidence="1">
    <location>
        <begin position="282"/>
        <end position="292"/>
    </location>
</feature>
<dbReference type="Proteomes" id="UP000076842">
    <property type="component" value="Unassembled WGS sequence"/>
</dbReference>
<sequence length="349" mass="37886">MDPSLALAQHDHLFIAELEAAYPLHGTSLADAREATSVPTPPKRPGATVSQDTATAATMSRSGFASLAVEHAALFIKRDRRPGPTRISLPASTLQRSAVARMTVRPVAAPTEPDISDTRSNTRMATSADAQGSSALQKRTKPPREPPLSTSARKTAGTVRHSASAQPRIQALRKTIRHTLPSKVEPTLGGKVSHPDLDLRTMLHGYGASGGRSPEGPAGSHTEAHGWLPFLRRSGTFRTASRRSARLPIADIVVRLVEGKPQAMRNQGANLASHPSDDSYQSNLLNSSNSTTSNWEAREITRTLLSPQEPYRQEDAILAVLWTRNLTNHRYSSTKIWFRVPSDFLSVLP</sequence>